<sequence length="83" mass="10073">MRRPFIQPIFHFPLVLSPLFPHIVAKQSQATPSFIQGNRARRFQPPLCHRPFLITVHPRLPQHPIPIYRHFTQAYQAKRRWRW</sequence>
<accession>A0A5C3QLR3</accession>
<dbReference type="EMBL" id="ML178834">
    <property type="protein sequence ID" value="TFK99313.1"/>
    <property type="molecule type" value="Genomic_DNA"/>
</dbReference>
<feature type="chain" id="PRO_5022687712" description="Secreted protein" evidence="1">
    <location>
        <begin position="26"/>
        <end position="83"/>
    </location>
</feature>
<proteinExistence type="predicted"/>
<name>A0A5C3QLR3_9AGAR</name>
<organism evidence="2 3">
    <name type="scientific">Pterulicium gracile</name>
    <dbReference type="NCBI Taxonomy" id="1884261"/>
    <lineage>
        <taxon>Eukaryota</taxon>
        <taxon>Fungi</taxon>
        <taxon>Dikarya</taxon>
        <taxon>Basidiomycota</taxon>
        <taxon>Agaricomycotina</taxon>
        <taxon>Agaricomycetes</taxon>
        <taxon>Agaricomycetidae</taxon>
        <taxon>Agaricales</taxon>
        <taxon>Pleurotineae</taxon>
        <taxon>Pterulaceae</taxon>
        <taxon>Pterulicium</taxon>
    </lineage>
</organism>
<dbReference type="AlphaFoldDB" id="A0A5C3QLR3"/>
<evidence type="ECO:0000313" key="3">
    <source>
        <dbReference type="Proteomes" id="UP000305067"/>
    </source>
</evidence>
<reference evidence="2 3" key="1">
    <citation type="journal article" date="2019" name="Nat. Ecol. Evol.">
        <title>Megaphylogeny resolves global patterns of mushroom evolution.</title>
        <authorList>
            <person name="Varga T."/>
            <person name="Krizsan K."/>
            <person name="Foldi C."/>
            <person name="Dima B."/>
            <person name="Sanchez-Garcia M."/>
            <person name="Sanchez-Ramirez S."/>
            <person name="Szollosi G.J."/>
            <person name="Szarkandi J.G."/>
            <person name="Papp V."/>
            <person name="Albert L."/>
            <person name="Andreopoulos W."/>
            <person name="Angelini C."/>
            <person name="Antonin V."/>
            <person name="Barry K.W."/>
            <person name="Bougher N.L."/>
            <person name="Buchanan P."/>
            <person name="Buyck B."/>
            <person name="Bense V."/>
            <person name="Catcheside P."/>
            <person name="Chovatia M."/>
            <person name="Cooper J."/>
            <person name="Damon W."/>
            <person name="Desjardin D."/>
            <person name="Finy P."/>
            <person name="Geml J."/>
            <person name="Haridas S."/>
            <person name="Hughes K."/>
            <person name="Justo A."/>
            <person name="Karasinski D."/>
            <person name="Kautmanova I."/>
            <person name="Kiss B."/>
            <person name="Kocsube S."/>
            <person name="Kotiranta H."/>
            <person name="LaButti K.M."/>
            <person name="Lechner B.E."/>
            <person name="Liimatainen K."/>
            <person name="Lipzen A."/>
            <person name="Lukacs Z."/>
            <person name="Mihaltcheva S."/>
            <person name="Morgado L.N."/>
            <person name="Niskanen T."/>
            <person name="Noordeloos M.E."/>
            <person name="Ohm R.A."/>
            <person name="Ortiz-Santana B."/>
            <person name="Ovrebo C."/>
            <person name="Racz N."/>
            <person name="Riley R."/>
            <person name="Savchenko A."/>
            <person name="Shiryaev A."/>
            <person name="Soop K."/>
            <person name="Spirin V."/>
            <person name="Szebenyi C."/>
            <person name="Tomsovsky M."/>
            <person name="Tulloss R.E."/>
            <person name="Uehling J."/>
            <person name="Grigoriev I.V."/>
            <person name="Vagvolgyi C."/>
            <person name="Papp T."/>
            <person name="Martin F.M."/>
            <person name="Miettinen O."/>
            <person name="Hibbett D.S."/>
            <person name="Nagy L.G."/>
        </authorList>
    </citation>
    <scope>NUCLEOTIDE SEQUENCE [LARGE SCALE GENOMIC DNA]</scope>
    <source>
        <strain evidence="2 3">CBS 309.79</strain>
    </source>
</reference>
<keyword evidence="1" id="KW-0732">Signal</keyword>
<dbReference type="Proteomes" id="UP000305067">
    <property type="component" value="Unassembled WGS sequence"/>
</dbReference>
<gene>
    <name evidence="2" type="ORF">BDV98DRAFT_571383</name>
</gene>
<evidence type="ECO:0000256" key="1">
    <source>
        <dbReference type="SAM" id="SignalP"/>
    </source>
</evidence>
<evidence type="ECO:0008006" key="4">
    <source>
        <dbReference type="Google" id="ProtNLM"/>
    </source>
</evidence>
<evidence type="ECO:0000313" key="2">
    <source>
        <dbReference type="EMBL" id="TFK99313.1"/>
    </source>
</evidence>
<protein>
    <recommendedName>
        <fullName evidence="4">Secreted protein</fullName>
    </recommendedName>
</protein>
<feature type="signal peptide" evidence="1">
    <location>
        <begin position="1"/>
        <end position="25"/>
    </location>
</feature>
<keyword evidence="3" id="KW-1185">Reference proteome</keyword>